<dbReference type="STRING" id="6313.A0A0K0D7Y4"/>
<dbReference type="SUPFAM" id="SSF48452">
    <property type="entry name" value="TPR-like"/>
    <property type="match status" value="1"/>
</dbReference>
<dbReference type="GO" id="GO:0005938">
    <property type="term" value="C:cell cortex"/>
    <property type="evidence" value="ECO:0007669"/>
    <property type="project" value="TreeGrafter"/>
</dbReference>
<sequence length="131" mass="14577">MENVNEGARPTCLKLARKGEVLCLQHEFEAAIATLLEALASGTDNLSILSVIYCQLGISYYAIYDFENAYKYNCYDAVASRLMDDKISECRAYGNIGIVLKAQNLFAEAIMFTKRQLAIAKAIKDEVSSQF</sequence>
<keyword evidence="2" id="KW-0963">Cytoplasm</keyword>
<accession>A0A0K0D7Y4</accession>
<dbReference type="PANTHER" id="PTHR45954:SF1">
    <property type="entry name" value="LD33695P"/>
    <property type="match status" value="1"/>
</dbReference>
<reference evidence="5" key="2">
    <citation type="submission" date="2017-02" db="UniProtKB">
        <authorList>
            <consortium name="WormBaseParasite"/>
        </authorList>
    </citation>
    <scope>IDENTIFICATION</scope>
</reference>
<evidence type="ECO:0000256" key="2">
    <source>
        <dbReference type="ARBA" id="ARBA00022490"/>
    </source>
</evidence>
<reference evidence="4" key="1">
    <citation type="submission" date="2012-09" db="EMBL/GenBank/DDBJ databases">
        <authorList>
            <person name="Martin A.A."/>
        </authorList>
    </citation>
    <scope>NUCLEOTIDE SEQUENCE</scope>
</reference>
<dbReference type="GO" id="GO:0000132">
    <property type="term" value="P:establishment of mitotic spindle orientation"/>
    <property type="evidence" value="ECO:0007669"/>
    <property type="project" value="TreeGrafter"/>
</dbReference>
<proteinExistence type="predicted"/>
<protein>
    <submittedName>
        <fullName evidence="5">TPR_REGION domain-containing protein</fullName>
    </submittedName>
</protein>
<dbReference type="InterPro" id="IPR052386">
    <property type="entry name" value="GPSM"/>
</dbReference>
<dbReference type="Proteomes" id="UP000035642">
    <property type="component" value="Unassembled WGS sequence"/>
</dbReference>
<evidence type="ECO:0000313" key="4">
    <source>
        <dbReference type="Proteomes" id="UP000035642"/>
    </source>
</evidence>
<name>A0A0K0D7Y4_ANGCA</name>
<dbReference type="PANTHER" id="PTHR45954">
    <property type="entry name" value="LD33695P"/>
    <property type="match status" value="1"/>
</dbReference>
<dbReference type="Gene3D" id="1.25.40.10">
    <property type="entry name" value="Tetratricopeptide repeat domain"/>
    <property type="match status" value="1"/>
</dbReference>
<evidence type="ECO:0000256" key="1">
    <source>
        <dbReference type="ARBA" id="ARBA00004496"/>
    </source>
</evidence>
<evidence type="ECO:0000313" key="5">
    <source>
        <dbReference type="WBParaSite" id="ACAC_0000617901-mRNA-1"/>
    </source>
</evidence>
<dbReference type="WBParaSite" id="ACAC_0000617901-mRNA-1">
    <property type="protein sequence ID" value="ACAC_0000617901-mRNA-1"/>
    <property type="gene ID" value="ACAC_0000617901"/>
</dbReference>
<keyword evidence="4" id="KW-1185">Reference proteome</keyword>
<dbReference type="InterPro" id="IPR011990">
    <property type="entry name" value="TPR-like_helical_dom_sf"/>
</dbReference>
<comment type="subcellular location">
    <subcellularLocation>
        <location evidence="1">Cytoplasm</location>
    </subcellularLocation>
</comment>
<dbReference type="GO" id="GO:0005092">
    <property type="term" value="F:GDP-dissociation inhibitor activity"/>
    <property type="evidence" value="ECO:0007669"/>
    <property type="project" value="TreeGrafter"/>
</dbReference>
<organism evidence="4 5">
    <name type="scientific">Angiostrongylus cantonensis</name>
    <name type="common">Rat lungworm</name>
    <dbReference type="NCBI Taxonomy" id="6313"/>
    <lineage>
        <taxon>Eukaryota</taxon>
        <taxon>Metazoa</taxon>
        <taxon>Ecdysozoa</taxon>
        <taxon>Nematoda</taxon>
        <taxon>Chromadorea</taxon>
        <taxon>Rhabditida</taxon>
        <taxon>Rhabditina</taxon>
        <taxon>Rhabditomorpha</taxon>
        <taxon>Strongyloidea</taxon>
        <taxon>Metastrongylidae</taxon>
        <taxon>Angiostrongylus</taxon>
    </lineage>
</organism>
<evidence type="ECO:0000256" key="3">
    <source>
        <dbReference type="ARBA" id="ARBA00022737"/>
    </source>
</evidence>
<dbReference type="AlphaFoldDB" id="A0A0K0D7Y4"/>
<dbReference type="GO" id="GO:0001965">
    <property type="term" value="F:G-protein alpha-subunit binding"/>
    <property type="evidence" value="ECO:0007669"/>
    <property type="project" value="TreeGrafter"/>
</dbReference>
<keyword evidence="3" id="KW-0677">Repeat</keyword>